<dbReference type="EMBL" id="OZ023718">
    <property type="protein sequence ID" value="CAK9867364.1"/>
    <property type="molecule type" value="Genomic_DNA"/>
</dbReference>
<protein>
    <submittedName>
        <fullName evidence="2">Uncharacterized protein</fullName>
    </submittedName>
</protein>
<organism evidence="2 3">
    <name type="scientific">Sphagnum jensenii</name>
    <dbReference type="NCBI Taxonomy" id="128206"/>
    <lineage>
        <taxon>Eukaryota</taxon>
        <taxon>Viridiplantae</taxon>
        <taxon>Streptophyta</taxon>
        <taxon>Embryophyta</taxon>
        <taxon>Bryophyta</taxon>
        <taxon>Sphagnophytina</taxon>
        <taxon>Sphagnopsida</taxon>
        <taxon>Sphagnales</taxon>
        <taxon>Sphagnaceae</taxon>
        <taxon>Sphagnum</taxon>
    </lineage>
</organism>
<evidence type="ECO:0000313" key="3">
    <source>
        <dbReference type="Proteomes" id="UP001497522"/>
    </source>
</evidence>
<reference evidence="2" key="1">
    <citation type="submission" date="2024-03" db="EMBL/GenBank/DDBJ databases">
        <authorList>
            <consortium name="ELIXIR-Norway"/>
            <consortium name="Elixir Norway"/>
        </authorList>
    </citation>
    <scope>NUCLEOTIDE SEQUENCE</scope>
</reference>
<feature type="compositionally biased region" description="Basic and acidic residues" evidence="1">
    <location>
        <begin position="30"/>
        <end position="43"/>
    </location>
</feature>
<feature type="compositionally biased region" description="Polar residues" evidence="1">
    <location>
        <begin position="44"/>
        <end position="59"/>
    </location>
</feature>
<name>A0ABP1AXM0_9BRYO</name>
<keyword evidence="3" id="KW-1185">Reference proteome</keyword>
<sequence>MPKGGSAGGASRFCRGPKMGLGEGMGRTRIKADDSVEVSKKIELQQSRSQNLEKSTSPKGWSYKHRGPKMGQKVEVPSQAAERRRRSTGLAKHVRHLAEQGG</sequence>
<accession>A0ABP1AXM0</accession>
<evidence type="ECO:0000313" key="2">
    <source>
        <dbReference type="EMBL" id="CAK9867364.1"/>
    </source>
</evidence>
<dbReference type="Proteomes" id="UP001497522">
    <property type="component" value="Chromosome 17"/>
</dbReference>
<evidence type="ECO:0000256" key="1">
    <source>
        <dbReference type="SAM" id="MobiDB-lite"/>
    </source>
</evidence>
<feature type="compositionally biased region" description="Basic residues" evidence="1">
    <location>
        <begin position="83"/>
        <end position="95"/>
    </location>
</feature>
<proteinExistence type="predicted"/>
<feature type="region of interest" description="Disordered" evidence="1">
    <location>
        <begin position="1"/>
        <end position="102"/>
    </location>
</feature>
<gene>
    <name evidence="2" type="ORF">CSSPJE1EN2_LOCUS10359</name>
</gene>